<dbReference type="InterPro" id="IPR045863">
    <property type="entry name" value="CorA_TM1_TM2"/>
</dbReference>
<feature type="compositionally biased region" description="Polar residues" evidence="6">
    <location>
        <begin position="424"/>
        <end position="446"/>
    </location>
</feature>
<keyword evidence="4 7" id="KW-1133">Transmembrane helix</keyword>
<dbReference type="Gene3D" id="1.20.58.340">
    <property type="entry name" value="Magnesium transport protein CorA, transmembrane region"/>
    <property type="match status" value="2"/>
</dbReference>
<dbReference type="InterPro" id="IPR002523">
    <property type="entry name" value="MgTranspt_CorA/ZnTranspt_ZntB"/>
</dbReference>
<dbReference type="Gene3D" id="3.30.460.20">
    <property type="entry name" value="CorA soluble domain-like"/>
    <property type="match status" value="1"/>
</dbReference>
<feature type="transmembrane region" description="Helical" evidence="7">
    <location>
        <begin position="739"/>
        <end position="762"/>
    </location>
</feature>
<dbReference type="FunFam" id="1.20.58.340:FF:000008">
    <property type="entry name" value="CorA family metal ion transporter"/>
    <property type="match status" value="1"/>
</dbReference>
<proteinExistence type="inferred from homology"/>
<feature type="transmembrane region" description="Helical" evidence="7">
    <location>
        <begin position="774"/>
        <end position="795"/>
    </location>
</feature>
<dbReference type="PANTHER" id="PTHR21535:SF51">
    <property type="entry name" value="MANGANESE RESISTANCE PROTEIN MNR2"/>
    <property type="match status" value="1"/>
</dbReference>
<comment type="caution">
    <text evidence="8">The sequence shown here is derived from an EMBL/GenBank/DDBJ whole genome shotgun (WGS) entry which is preliminary data.</text>
</comment>
<feature type="compositionally biased region" description="Polar residues" evidence="6">
    <location>
        <begin position="118"/>
        <end position="141"/>
    </location>
</feature>
<dbReference type="PANTHER" id="PTHR21535">
    <property type="entry name" value="MAGNESIUM AND COBALT TRANSPORT PROTEIN/MITOCHONDRIAL IMPORT INNER MEMBRANE TRANSLOCASE SUBUNIT TIM8"/>
    <property type="match status" value="1"/>
</dbReference>
<feature type="compositionally biased region" description="Basic residues" evidence="6">
    <location>
        <begin position="24"/>
        <end position="40"/>
    </location>
</feature>
<dbReference type="SUPFAM" id="SSF144083">
    <property type="entry name" value="Magnesium transport protein CorA, transmembrane region"/>
    <property type="match status" value="1"/>
</dbReference>
<protein>
    <submittedName>
        <fullName evidence="8">Cora-domain-containing protein</fullName>
    </submittedName>
</protein>
<dbReference type="SUPFAM" id="SSF143865">
    <property type="entry name" value="CorA soluble domain-like"/>
    <property type="match status" value="1"/>
</dbReference>
<feature type="region of interest" description="Disordered" evidence="6">
    <location>
        <begin position="401"/>
        <end position="463"/>
    </location>
</feature>
<dbReference type="InterPro" id="IPR045861">
    <property type="entry name" value="CorA_cytoplasmic_dom"/>
</dbReference>
<dbReference type="Proteomes" id="UP000799429">
    <property type="component" value="Unassembled WGS sequence"/>
</dbReference>
<reference evidence="8" key="1">
    <citation type="journal article" date="2020" name="Stud. Mycol.">
        <title>101 Dothideomycetes genomes: a test case for predicting lifestyles and emergence of pathogens.</title>
        <authorList>
            <person name="Haridas S."/>
            <person name="Albert R."/>
            <person name="Binder M."/>
            <person name="Bloem J."/>
            <person name="Labutti K."/>
            <person name="Salamov A."/>
            <person name="Andreopoulos B."/>
            <person name="Baker S."/>
            <person name="Barry K."/>
            <person name="Bills G."/>
            <person name="Bluhm B."/>
            <person name="Cannon C."/>
            <person name="Castanera R."/>
            <person name="Culley D."/>
            <person name="Daum C."/>
            <person name="Ezra D."/>
            <person name="Gonzalez J."/>
            <person name="Henrissat B."/>
            <person name="Kuo A."/>
            <person name="Liang C."/>
            <person name="Lipzen A."/>
            <person name="Lutzoni F."/>
            <person name="Magnuson J."/>
            <person name="Mondo S."/>
            <person name="Nolan M."/>
            <person name="Ohm R."/>
            <person name="Pangilinan J."/>
            <person name="Park H.-J."/>
            <person name="Ramirez L."/>
            <person name="Alfaro M."/>
            <person name="Sun H."/>
            <person name="Tritt A."/>
            <person name="Yoshinaga Y."/>
            <person name="Zwiers L.-H."/>
            <person name="Turgeon B."/>
            <person name="Goodwin S."/>
            <person name="Spatafora J."/>
            <person name="Crous P."/>
            <person name="Grigoriev I."/>
        </authorList>
    </citation>
    <scope>NUCLEOTIDE SEQUENCE</scope>
    <source>
        <strain evidence="8">CBS 101060</strain>
    </source>
</reference>
<dbReference type="GO" id="GO:0015095">
    <property type="term" value="F:magnesium ion transmembrane transporter activity"/>
    <property type="evidence" value="ECO:0007669"/>
    <property type="project" value="InterPro"/>
</dbReference>
<evidence type="ECO:0000256" key="2">
    <source>
        <dbReference type="ARBA" id="ARBA00009765"/>
    </source>
</evidence>
<gene>
    <name evidence="8" type="ORF">M501DRAFT_942521</name>
</gene>
<evidence type="ECO:0000256" key="4">
    <source>
        <dbReference type="ARBA" id="ARBA00022989"/>
    </source>
</evidence>
<evidence type="ECO:0000313" key="9">
    <source>
        <dbReference type="Proteomes" id="UP000799429"/>
    </source>
</evidence>
<keyword evidence="5 7" id="KW-0472">Membrane</keyword>
<dbReference type="CDD" id="cd12829">
    <property type="entry name" value="Alr1p-like"/>
    <property type="match status" value="1"/>
</dbReference>
<accession>A0A9P4S2T7</accession>
<keyword evidence="3 7" id="KW-0812">Transmembrane</keyword>
<dbReference type="OrthoDB" id="29879at2759"/>
<dbReference type="EMBL" id="MU006111">
    <property type="protein sequence ID" value="KAF2835156.1"/>
    <property type="molecule type" value="Genomic_DNA"/>
</dbReference>
<evidence type="ECO:0000256" key="6">
    <source>
        <dbReference type="SAM" id="MobiDB-lite"/>
    </source>
</evidence>
<evidence type="ECO:0000256" key="1">
    <source>
        <dbReference type="ARBA" id="ARBA00004141"/>
    </source>
</evidence>
<organism evidence="8 9">
    <name type="scientific">Patellaria atrata CBS 101060</name>
    <dbReference type="NCBI Taxonomy" id="1346257"/>
    <lineage>
        <taxon>Eukaryota</taxon>
        <taxon>Fungi</taxon>
        <taxon>Dikarya</taxon>
        <taxon>Ascomycota</taxon>
        <taxon>Pezizomycotina</taxon>
        <taxon>Dothideomycetes</taxon>
        <taxon>Dothideomycetes incertae sedis</taxon>
        <taxon>Patellariales</taxon>
        <taxon>Patellariaceae</taxon>
        <taxon>Patellaria</taxon>
    </lineage>
</organism>
<dbReference type="InterPro" id="IPR044089">
    <property type="entry name" value="Alr1-like"/>
</dbReference>
<dbReference type="GO" id="GO:0000329">
    <property type="term" value="C:fungal-type vacuole membrane"/>
    <property type="evidence" value="ECO:0007669"/>
    <property type="project" value="TreeGrafter"/>
</dbReference>
<feature type="region of interest" description="Disordered" evidence="6">
    <location>
        <begin position="1"/>
        <end position="72"/>
    </location>
</feature>
<evidence type="ECO:0000256" key="3">
    <source>
        <dbReference type="ARBA" id="ARBA00022692"/>
    </source>
</evidence>
<dbReference type="AlphaFoldDB" id="A0A9P4S2T7"/>
<comment type="similarity">
    <text evidence="2">Belongs to the CorA metal ion transporter (MIT) (TC 1.A.35) family.</text>
</comment>
<comment type="subcellular location">
    <subcellularLocation>
        <location evidence="1">Membrane</location>
        <topology evidence="1">Multi-pass membrane protein</topology>
    </subcellularLocation>
</comment>
<feature type="region of interest" description="Disordered" evidence="6">
    <location>
        <begin position="90"/>
        <end position="232"/>
    </location>
</feature>
<sequence length="802" mass="90339">MHANGPSTSPDANGTQSSQTVPTTRKKKRHRAGKKRRNRRQSFAALSDTTENPEIIVERPTMESTPSGSRENFYRLGRVLSSTSLESEALLDHRDHGPLQARRQSLQQGAIFAPRPSQPYTRTRTSLAPSHQASHQGSSPNRPRPSAIPQSSDDEDTDDHTPLISSSHRERSPPAKGLSSSTYGALGGFFGSQPSERRGARSRQRSASSSEFPDFDVNNPPSRPASPGYDDVMLTGDLATGARSVDRLGDAVIDIDHMPEGHDIDMKTPSERRLRDGRAEDDVCWVPQGDSILDEEEYKRTHGAHPKVRRRRKLWPDVSVLEDWAAVEKEQRTIQSIRARKVSEPVLVAGRLRPQKKAWHREEEDAPYRFTYFSDELEDTIHSSTISELPSEDMTFKDLFIPEPPLLSDSDSDSEDDNGRDASSVRSSRAITAERQSSSGEQTGRNTPVPITEAPAPKQKQKRYGPVPTWWLDVLSPTDAEMRVLSKAFNIHPLTAEDIMQQEAREKVELFRDYYLVSYRTFEQDPKHENYMDPVNMYLVVFKDGIISFHFSMVPHPANVRRRVRQLKEFLVLSADWISYGIIDDITDAYVPLIQDIENEVDNIDDEILNLHRIDAPDDCDQKYKEDEKASISGDKLSPNASGDMLLRVGECRKRVMSLYRLLGNKADVIKGFAKRCNEQWEVAPRSDIGLYLGDIQDHIVTMTGNLSHYESLLSRAHSNYLAQINILMNERQEKTADVLGKLTVLGTIVLPMNIVTGMWGMNVMVPGQTVESLTWFWSITAGLVLFGLTSFFVAKRVYGIV</sequence>
<evidence type="ECO:0000256" key="5">
    <source>
        <dbReference type="ARBA" id="ARBA00023136"/>
    </source>
</evidence>
<keyword evidence="9" id="KW-1185">Reference proteome</keyword>
<dbReference type="GO" id="GO:0010961">
    <property type="term" value="P:intracellular magnesium ion homeostasis"/>
    <property type="evidence" value="ECO:0007669"/>
    <property type="project" value="TreeGrafter"/>
</dbReference>
<evidence type="ECO:0000313" key="8">
    <source>
        <dbReference type="EMBL" id="KAF2835156.1"/>
    </source>
</evidence>
<evidence type="ECO:0000256" key="7">
    <source>
        <dbReference type="SAM" id="Phobius"/>
    </source>
</evidence>
<name>A0A9P4S2T7_9PEZI</name>
<feature type="compositionally biased region" description="Polar residues" evidence="6">
    <location>
        <begin position="1"/>
        <end position="23"/>
    </location>
</feature>
<dbReference type="Pfam" id="PF01544">
    <property type="entry name" value="CorA"/>
    <property type="match status" value="2"/>
</dbReference>
<dbReference type="FunFam" id="1.20.58.340:FF:000014">
    <property type="entry name" value="CorA family metal ion transporter"/>
    <property type="match status" value="1"/>
</dbReference>